<evidence type="ECO:0000256" key="1">
    <source>
        <dbReference type="PIRSR" id="PIRSR601310-1"/>
    </source>
</evidence>
<evidence type="ECO:0000256" key="2">
    <source>
        <dbReference type="PIRSR" id="PIRSR601310-3"/>
    </source>
</evidence>
<dbReference type="Proteomes" id="UP000078428">
    <property type="component" value="Unassembled WGS sequence"/>
</dbReference>
<evidence type="ECO:0000256" key="3">
    <source>
        <dbReference type="PROSITE-ProRule" id="PRU00464"/>
    </source>
</evidence>
<comment type="caution">
    <text evidence="5">The sequence shown here is derived from an EMBL/GenBank/DDBJ whole genome shotgun (WGS) entry which is preliminary data.</text>
</comment>
<dbReference type="PRINTS" id="PR00332">
    <property type="entry name" value="HISTRIAD"/>
</dbReference>
<organism evidence="5 6">
    <name type="scientific">Paramagnetospirillum marisnigri</name>
    <dbReference type="NCBI Taxonomy" id="1285242"/>
    <lineage>
        <taxon>Bacteria</taxon>
        <taxon>Pseudomonadati</taxon>
        <taxon>Pseudomonadota</taxon>
        <taxon>Alphaproteobacteria</taxon>
        <taxon>Rhodospirillales</taxon>
        <taxon>Magnetospirillaceae</taxon>
        <taxon>Paramagnetospirillum</taxon>
    </lineage>
</organism>
<reference evidence="5 6" key="1">
    <citation type="submission" date="2016-04" db="EMBL/GenBank/DDBJ databases">
        <title>Draft genome sequence of freshwater magnetotactic bacteria Magnetospirillum marisnigri SP-1 and Magnetospirillum moscoviense BB-1.</title>
        <authorList>
            <person name="Koziaeva V."/>
            <person name="Dziuba M.V."/>
            <person name="Ivanov T.M."/>
            <person name="Kuznetsov B."/>
            <person name="Grouzdev D.S."/>
        </authorList>
    </citation>
    <scope>NUCLEOTIDE SEQUENCE [LARGE SCALE GENOMIC DNA]</scope>
    <source>
        <strain evidence="5 6">SP-1</strain>
    </source>
</reference>
<proteinExistence type="predicted"/>
<dbReference type="OrthoDB" id="9784774at2"/>
<evidence type="ECO:0000313" key="5">
    <source>
        <dbReference type="EMBL" id="OAN50357.1"/>
    </source>
</evidence>
<dbReference type="RefSeq" id="WP_068492851.1">
    <property type="nucleotide sequence ID" value="NZ_LWQT01000055.1"/>
</dbReference>
<dbReference type="PROSITE" id="PS00892">
    <property type="entry name" value="HIT_1"/>
    <property type="match status" value="1"/>
</dbReference>
<dbReference type="STRING" id="1285242.A6A04_02890"/>
<evidence type="ECO:0000313" key="6">
    <source>
        <dbReference type="Proteomes" id="UP000078428"/>
    </source>
</evidence>
<dbReference type="CDD" id="cd01276">
    <property type="entry name" value="PKCI_related"/>
    <property type="match status" value="1"/>
</dbReference>
<evidence type="ECO:0000259" key="4">
    <source>
        <dbReference type="PROSITE" id="PS51084"/>
    </source>
</evidence>
<dbReference type="PROSITE" id="PS51084">
    <property type="entry name" value="HIT_2"/>
    <property type="match status" value="1"/>
</dbReference>
<feature type="active site" description="Tele-AMP-histidine intermediate" evidence="1">
    <location>
        <position position="104"/>
    </location>
</feature>
<dbReference type="InterPro" id="IPR001310">
    <property type="entry name" value="Histidine_triad_HIT"/>
</dbReference>
<dbReference type="AlphaFoldDB" id="A0A178MQN9"/>
<sequence>MAYDPNNIFARILRGEIPCKKAFEDEFALAFHDINPQAPVHILVIPKGAYVSVDDFAAKASDAEIAGLIRAIGTVAKQAGVSVDGWRLLSNIGTNGHQEVPHLHFHIFGGKKLGHMLPSSGNSLPT</sequence>
<dbReference type="Pfam" id="PF01230">
    <property type="entry name" value="HIT"/>
    <property type="match status" value="1"/>
</dbReference>
<dbReference type="Gene3D" id="3.30.428.10">
    <property type="entry name" value="HIT-like"/>
    <property type="match status" value="1"/>
</dbReference>
<dbReference type="InterPro" id="IPR019808">
    <property type="entry name" value="Histidine_triad_CS"/>
</dbReference>
<dbReference type="InterPro" id="IPR011146">
    <property type="entry name" value="HIT-like"/>
</dbReference>
<gene>
    <name evidence="5" type="ORF">A6A04_02890</name>
</gene>
<dbReference type="InterPro" id="IPR036265">
    <property type="entry name" value="HIT-like_sf"/>
</dbReference>
<accession>A0A178MQN9</accession>
<dbReference type="PANTHER" id="PTHR23089">
    <property type="entry name" value="HISTIDINE TRIAD HIT PROTEIN"/>
    <property type="match status" value="1"/>
</dbReference>
<dbReference type="GO" id="GO:0003824">
    <property type="term" value="F:catalytic activity"/>
    <property type="evidence" value="ECO:0007669"/>
    <property type="project" value="InterPro"/>
</dbReference>
<feature type="domain" description="HIT" evidence="4">
    <location>
        <begin position="8"/>
        <end position="118"/>
    </location>
</feature>
<protein>
    <submittedName>
        <fullName evidence="5">Histidine triad nucleotide-binding protein</fullName>
    </submittedName>
</protein>
<feature type="short sequence motif" description="Histidine triad motif" evidence="2 3">
    <location>
        <begin position="102"/>
        <end position="106"/>
    </location>
</feature>
<name>A0A178MQN9_9PROT</name>
<dbReference type="EMBL" id="LWQT01000055">
    <property type="protein sequence ID" value="OAN50357.1"/>
    <property type="molecule type" value="Genomic_DNA"/>
</dbReference>
<dbReference type="SUPFAM" id="SSF54197">
    <property type="entry name" value="HIT-like"/>
    <property type="match status" value="1"/>
</dbReference>
<keyword evidence="6" id="KW-1185">Reference proteome</keyword>